<feature type="repeat" description="ANK" evidence="3">
    <location>
        <begin position="214"/>
        <end position="246"/>
    </location>
</feature>
<reference evidence="6 7" key="1">
    <citation type="submission" date="2016-08" db="EMBL/GenBank/DDBJ databases">
        <title>A Parts List for Fungal Cellulosomes Revealed by Comparative Genomics.</title>
        <authorList>
            <consortium name="DOE Joint Genome Institute"/>
            <person name="Haitjema C.H."/>
            <person name="Gilmore S.P."/>
            <person name="Henske J.K."/>
            <person name="Solomon K.V."/>
            <person name="De Groot R."/>
            <person name="Kuo A."/>
            <person name="Mondo S.J."/>
            <person name="Salamov A.A."/>
            <person name="Labutti K."/>
            <person name="Zhao Z."/>
            <person name="Chiniquy J."/>
            <person name="Barry K."/>
            <person name="Brewer H.M."/>
            <person name="Purvine S.O."/>
            <person name="Wright A.T."/>
            <person name="Boxma B."/>
            <person name="Van Alen T."/>
            <person name="Hackstein J.H."/>
            <person name="Baker S.E."/>
            <person name="Grigoriev I.V."/>
            <person name="O'Malley M.A."/>
        </authorList>
    </citation>
    <scope>NUCLEOTIDE SEQUENCE [LARGE SCALE GENOMIC DNA]</scope>
    <source>
        <strain evidence="6 7">G1</strain>
    </source>
</reference>
<keyword evidence="7" id="KW-1185">Reference proteome</keyword>
<dbReference type="PANTHER" id="PTHR24198">
    <property type="entry name" value="ANKYRIN REPEAT AND PROTEIN KINASE DOMAIN-CONTAINING PROTEIN"/>
    <property type="match status" value="1"/>
</dbReference>
<organism evidence="6 7">
    <name type="scientific">Neocallimastix californiae</name>
    <dbReference type="NCBI Taxonomy" id="1754190"/>
    <lineage>
        <taxon>Eukaryota</taxon>
        <taxon>Fungi</taxon>
        <taxon>Fungi incertae sedis</taxon>
        <taxon>Chytridiomycota</taxon>
        <taxon>Chytridiomycota incertae sedis</taxon>
        <taxon>Neocallimastigomycetes</taxon>
        <taxon>Neocallimastigales</taxon>
        <taxon>Neocallimastigaceae</taxon>
        <taxon>Neocallimastix</taxon>
    </lineage>
</organism>
<dbReference type="Gene3D" id="1.25.40.20">
    <property type="entry name" value="Ankyrin repeat-containing domain"/>
    <property type="match status" value="2"/>
</dbReference>
<dbReference type="OrthoDB" id="194358at2759"/>
<evidence type="ECO:0000313" key="6">
    <source>
        <dbReference type="EMBL" id="ORY73764.1"/>
    </source>
</evidence>
<sequence length="542" mass="63855">MTISLNLIYFNIINSIKENNLLKIKDIVEKHNVSIDSLEEGEKKPLIYALQNSNESEIYQTKNLNFEVGQDGETPLFIALKNKSYRIAKYGENIIFYLFKKKAMTSTTLNLMISKGININTRDKNGKTALIYALESHEYQYVMKIIKHYQIEEFLIYEYQQIKLDYDEDYINSNSNILKKGRTTALLTACNFYNIKAVELFIKCRANIEVKNTFGQTPLFYFYTNGYKSIIKTLIKYGANINETDNFNKTPLFKACESCQAQIVELYLKEGANPNIYAYINNQVYTPLQIAVERNYSSIVDLLLKYKSNPNTHIKYGREQEDSTLLIIATRNGNSKIVRSLLTYDAHIDDVDYHLKSGLMYARELNNIEIINIYMEFEQKRYKYKTLKSSSEMNNEKEINTEIIIEEELKKREQEKEEERKQHEIQHKKDLEFTYKCIQDHNVMLYFYSPWFTSKASKTVYVHYKIGNNRWTPLPGIPMYFSNEYSCYYIKIPLWISTTIELCFTDGIILWDNNNEHNYRFTPGCYTIKNYTVIEGKPTQKK</sequence>
<dbReference type="InterPro" id="IPR005085">
    <property type="entry name" value="CBM25"/>
</dbReference>
<dbReference type="EMBL" id="MCOG01000032">
    <property type="protein sequence ID" value="ORY73764.1"/>
    <property type="molecule type" value="Genomic_DNA"/>
</dbReference>
<protein>
    <submittedName>
        <fullName evidence="6">Ankyrin</fullName>
    </submittedName>
</protein>
<dbReference type="InterPro" id="IPR013783">
    <property type="entry name" value="Ig-like_fold"/>
</dbReference>
<dbReference type="AlphaFoldDB" id="A0A1Y2ER45"/>
<dbReference type="GO" id="GO:0005737">
    <property type="term" value="C:cytoplasm"/>
    <property type="evidence" value="ECO:0007669"/>
    <property type="project" value="TreeGrafter"/>
</dbReference>
<dbReference type="PANTHER" id="PTHR24198:SF165">
    <property type="entry name" value="ANKYRIN REPEAT-CONTAINING PROTEIN-RELATED"/>
    <property type="match status" value="1"/>
</dbReference>
<dbReference type="Gene3D" id="2.60.40.10">
    <property type="entry name" value="Immunoglobulins"/>
    <property type="match status" value="1"/>
</dbReference>
<keyword evidence="2 3" id="KW-0040">ANK repeat</keyword>
<dbReference type="SMART" id="SM00248">
    <property type="entry name" value="ANK"/>
    <property type="match status" value="7"/>
</dbReference>
<dbReference type="STRING" id="1754190.A0A1Y2ER45"/>
<evidence type="ECO:0000256" key="1">
    <source>
        <dbReference type="ARBA" id="ARBA00022737"/>
    </source>
</evidence>
<comment type="caution">
    <text evidence="6">The sequence shown here is derived from an EMBL/GenBank/DDBJ whole genome shotgun (WGS) entry which is preliminary data.</text>
</comment>
<feature type="coiled-coil region" evidence="4">
    <location>
        <begin position="402"/>
        <end position="431"/>
    </location>
</feature>
<dbReference type="SUPFAM" id="SSF48403">
    <property type="entry name" value="Ankyrin repeat"/>
    <property type="match status" value="1"/>
</dbReference>
<dbReference type="Pfam" id="PF12796">
    <property type="entry name" value="Ank_2"/>
    <property type="match status" value="2"/>
</dbReference>
<dbReference type="GO" id="GO:2001070">
    <property type="term" value="F:starch binding"/>
    <property type="evidence" value="ECO:0007669"/>
    <property type="project" value="InterPro"/>
</dbReference>
<evidence type="ECO:0000256" key="3">
    <source>
        <dbReference type="PROSITE-ProRule" id="PRU00023"/>
    </source>
</evidence>
<evidence type="ECO:0000256" key="2">
    <source>
        <dbReference type="ARBA" id="ARBA00023043"/>
    </source>
</evidence>
<dbReference type="InterPro" id="IPR036770">
    <property type="entry name" value="Ankyrin_rpt-contain_sf"/>
</dbReference>
<dbReference type="InterPro" id="IPR002110">
    <property type="entry name" value="Ankyrin_rpt"/>
</dbReference>
<evidence type="ECO:0000313" key="7">
    <source>
        <dbReference type="Proteomes" id="UP000193920"/>
    </source>
</evidence>
<dbReference type="Proteomes" id="UP000193920">
    <property type="component" value="Unassembled WGS sequence"/>
</dbReference>
<feature type="domain" description="Carbohydrate binding module family 25" evidence="5">
    <location>
        <begin position="440"/>
        <end position="524"/>
    </location>
</feature>
<name>A0A1Y2ER45_9FUNG</name>
<proteinExistence type="predicted"/>
<feature type="repeat" description="ANK" evidence="3">
    <location>
        <begin position="321"/>
        <end position="353"/>
    </location>
</feature>
<dbReference type="PROSITE" id="PS50297">
    <property type="entry name" value="ANK_REP_REGION"/>
    <property type="match status" value="1"/>
</dbReference>
<accession>A0A1Y2ER45</accession>
<gene>
    <name evidence="6" type="ORF">LY90DRAFT_699515</name>
</gene>
<keyword evidence="4" id="KW-0175">Coiled coil</keyword>
<evidence type="ECO:0000259" key="5">
    <source>
        <dbReference type="SMART" id="SM01066"/>
    </source>
</evidence>
<evidence type="ECO:0000256" key="4">
    <source>
        <dbReference type="SAM" id="Coils"/>
    </source>
</evidence>
<keyword evidence="1" id="KW-0677">Repeat</keyword>
<dbReference type="PROSITE" id="PS50088">
    <property type="entry name" value="ANK_REPEAT"/>
    <property type="match status" value="2"/>
</dbReference>
<dbReference type="SMART" id="SM01066">
    <property type="entry name" value="CBM_25"/>
    <property type="match status" value="1"/>
</dbReference>